<dbReference type="PANTHER" id="PTHR30373">
    <property type="entry name" value="UPF0603 PROTEIN YGCG"/>
    <property type="match status" value="1"/>
</dbReference>
<dbReference type="AlphaFoldDB" id="A0A9D9HLA8"/>
<feature type="transmembrane region" description="Helical" evidence="1">
    <location>
        <begin position="180"/>
        <end position="200"/>
    </location>
</feature>
<feature type="chain" id="PRO_5038609161" evidence="2">
    <location>
        <begin position="26"/>
        <end position="270"/>
    </location>
</feature>
<organism evidence="4 5">
    <name type="scientific">Candidatus Cryptobacteroides intestinigallinarum</name>
    <dbReference type="NCBI Taxonomy" id="2840767"/>
    <lineage>
        <taxon>Bacteria</taxon>
        <taxon>Pseudomonadati</taxon>
        <taxon>Bacteroidota</taxon>
        <taxon>Bacteroidia</taxon>
        <taxon>Bacteroidales</taxon>
        <taxon>Candidatus Cryptobacteroides</taxon>
    </lineage>
</organism>
<accession>A0A9D9HLA8</accession>
<dbReference type="InterPro" id="IPR007621">
    <property type="entry name" value="TPM_dom"/>
</dbReference>
<dbReference type="PANTHER" id="PTHR30373:SF2">
    <property type="entry name" value="UPF0603 PROTEIN YGCG"/>
    <property type="match status" value="1"/>
</dbReference>
<dbReference type="Gene3D" id="3.10.310.50">
    <property type="match status" value="1"/>
</dbReference>
<evidence type="ECO:0000256" key="2">
    <source>
        <dbReference type="SAM" id="SignalP"/>
    </source>
</evidence>
<dbReference type="Proteomes" id="UP000823617">
    <property type="component" value="Unassembled WGS sequence"/>
</dbReference>
<dbReference type="Pfam" id="PF04536">
    <property type="entry name" value="TPM_phosphatase"/>
    <property type="match status" value="1"/>
</dbReference>
<comment type="caution">
    <text evidence="4">The sequence shown here is derived from an EMBL/GenBank/DDBJ whole genome shotgun (WGS) entry which is preliminary data.</text>
</comment>
<reference evidence="4" key="2">
    <citation type="journal article" date="2021" name="PeerJ">
        <title>Extensive microbial diversity within the chicken gut microbiome revealed by metagenomics and culture.</title>
        <authorList>
            <person name="Gilroy R."/>
            <person name="Ravi A."/>
            <person name="Getino M."/>
            <person name="Pursley I."/>
            <person name="Horton D.L."/>
            <person name="Alikhan N.F."/>
            <person name="Baker D."/>
            <person name="Gharbi K."/>
            <person name="Hall N."/>
            <person name="Watson M."/>
            <person name="Adriaenssens E.M."/>
            <person name="Foster-Nyarko E."/>
            <person name="Jarju S."/>
            <person name="Secka A."/>
            <person name="Antonio M."/>
            <person name="Oren A."/>
            <person name="Chaudhuri R.R."/>
            <person name="La Ragione R."/>
            <person name="Hildebrand F."/>
            <person name="Pallen M.J."/>
        </authorList>
    </citation>
    <scope>NUCLEOTIDE SEQUENCE</scope>
    <source>
        <strain evidence="4">B1-3475</strain>
    </source>
</reference>
<keyword evidence="2" id="KW-0732">Signal</keyword>
<name>A0A9D9HLA8_9BACT</name>
<protein>
    <submittedName>
        <fullName evidence="4">TPM domain-containing protein</fullName>
    </submittedName>
</protein>
<keyword evidence="1" id="KW-1133">Transmembrane helix</keyword>
<evidence type="ECO:0000256" key="1">
    <source>
        <dbReference type="SAM" id="Phobius"/>
    </source>
</evidence>
<feature type="domain" description="TPM" evidence="3">
    <location>
        <begin position="36"/>
        <end position="162"/>
    </location>
</feature>
<evidence type="ECO:0000313" key="5">
    <source>
        <dbReference type="Proteomes" id="UP000823617"/>
    </source>
</evidence>
<keyword evidence="1" id="KW-0812">Transmembrane</keyword>
<evidence type="ECO:0000313" key="4">
    <source>
        <dbReference type="EMBL" id="MBO8455938.1"/>
    </source>
</evidence>
<proteinExistence type="predicted"/>
<feature type="signal peptide" evidence="2">
    <location>
        <begin position="1"/>
        <end position="25"/>
    </location>
</feature>
<reference evidence="4" key="1">
    <citation type="submission" date="2020-10" db="EMBL/GenBank/DDBJ databases">
        <authorList>
            <person name="Gilroy R."/>
        </authorList>
    </citation>
    <scope>NUCLEOTIDE SEQUENCE</scope>
    <source>
        <strain evidence="4">B1-3475</strain>
    </source>
</reference>
<sequence>MTERFRYIKAAAIICLMLLCTSALAIPSRPQPPRLVNDFAGLFTRQQTAALESMLTAFDDSTSNQITVVTVKDLEGYDPSEYATRIGLDWGVGADKYDNGIVMLVKPKTSDSRGQVNISVGYGLEGAIPDVYAKRIIDNEMIPRFAENDYFAGVYAGCEVLMKLASGEISEPREQSNDDAGGIIAAVLLLIFIIFLAGAFRANGKGGGNDRGNSGGGGPDLLDMIIIGNLLGSGHSSGRSSGGFSGGFGGSGFGGFGGGSFGGGGASGSW</sequence>
<dbReference type="EMBL" id="JADIMK010000065">
    <property type="protein sequence ID" value="MBO8455938.1"/>
    <property type="molecule type" value="Genomic_DNA"/>
</dbReference>
<keyword evidence="1" id="KW-0472">Membrane</keyword>
<evidence type="ECO:0000259" key="3">
    <source>
        <dbReference type="Pfam" id="PF04536"/>
    </source>
</evidence>
<gene>
    <name evidence="4" type="ORF">IAC08_05995</name>
</gene>